<sequence length="83" mass="9730">MPVHEMRLSRVYIGVLRVVVRLFWVLRKLHRVTSDAWWPRLANAGSHITICPPGLRVLEKLSGFDYFKGMTRHAIELGRQRSF</sequence>
<proteinExistence type="predicted"/>
<comment type="caution">
    <text evidence="1">The sequence shown here is derived from an EMBL/GenBank/DDBJ whole genome shotgun (WGS) entry which is preliminary data.</text>
</comment>
<dbReference type="EMBL" id="JAAIUW010000004">
    <property type="protein sequence ID" value="KAF7835268.1"/>
    <property type="molecule type" value="Genomic_DNA"/>
</dbReference>
<keyword evidence="2" id="KW-1185">Reference proteome</keyword>
<gene>
    <name evidence="1" type="ORF">G2W53_010127</name>
</gene>
<reference evidence="1" key="1">
    <citation type="submission" date="2020-09" db="EMBL/GenBank/DDBJ databases">
        <title>Genome-Enabled Discovery of Anthraquinone Biosynthesis in Senna tora.</title>
        <authorList>
            <person name="Kang S.-H."/>
            <person name="Pandey R.P."/>
            <person name="Lee C.-M."/>
            <person name="Sim J.-S."/>
            <person name="Jeong J.-T."/>
            <person name="Choi B.-S."/>
            <person name="Jung M."/>
            <person name="Ginzburg D."/>
            <person name="Zhao K."/>
            <person name="Won S.Y."/>
            <person name="Oh T.-J."/>
            <person name="Yu Y."/>
            <person name="Kim N.-H."/>
            <person name="Lee O.R."/>
            <person name="Lee T.-H."/>
            <person name="Bashyal P."/>
            <person name="Kim T.-S."/>
            <person name="Lee W.-H."/>
            <person name="Kawkins C."/>
            <person name="Kim C.-K."/>
            <person name="Kim J.S."/>
            <person name="Ahn B.O."/>
            <person name="Rhee S.Y."/>
            <person name="Sohng J.K."/>
        </authorList>
    </citation>
    <scope>NUCLEOTIDE SEQUENCE</scope>
    <source>
        <tissue evidence="1">Leaf</tissue>
    </source>
</reference>
<evidence type="ECO:0000313" key="1">
    <source>
        <dbReference type="EMBL" id="KAF7835268.1"/>
    </source>
</evidence>
<dbReference type="Proteomes" id="UP000634136">
    <property type="component" value="Unassembled WGS sequence"/>
</dbReference>
<accession>A0A834WZD2</accession>
<dbReference type="AlphaFoldDB" id="A0A834WZD2"/>
<protein>
    <submittedName>
        <fullName evidence="1">Uncharacterized protein</fullName>
    </submittedName>
</protein>
<evidence type="ECO:0000313" key="2">
    <source>
        <dbReference type="Proteomes" id="UP000634136"/>
    </source>
</evidence>
<organism evidence="1 2">
    <name type="scientific">Senna tora</name>
    <dbReference type="NCBI Taxonomy" id="362788"/>
    <lineage>
        <taxon>Eukaryota</taxon>
        <taxon>Viridiplantae</taxon>
        <taxon>Streptophyta</taxon>
        <taxon>Embryophyta</taxon>
        <taxon>Tracheophyta</taxon>
        <taxon>Spermatophyta</taxon>
        <taxon>Magnoliopsida</taxon>
        <taxon>eudicotyledons</taxon>
        <taxon>Gunneridae</taxon>
        <taxon>Pentapetalae</taxon>
        <taxon>rosids</taxon>
        <taxon>fabids</taxon>
        <taxon>Fabales</taxon>
        <taxon>Fabaceae</taxon>
        <taxon>Caesalpinioideae</taxon>
        <taxon>Cassia clade</taxon>
        <taxon>Senna</taxon>
    </lineage>
</organism>
<name>A0A834WZD2_9FABA</name>